<gene>
    <name evidence="2" type="ORF">LAME_0H01244G</name>
</gene>
<dbReference type="OrthoDB" id="2419400at2759"/>
<dbReference type="GO" id="GO:0016020">
    <property type="term" value="C:membrane"/>
    <property type="evidence" value="ECO:0007669"/>
    <property type="project" value="TreeGrafter"/>
</dbReference>
<reference evidence="3" key="1">
    <citation type="submission" date="2016-03" db="EMBL/GenBank/DDBJ databases">
        <authorList>
            <person name="Devillers Hugo."/>
        </authorList>
    </citation>
    <scope>NUCLEOTIDE SEQUENCE [LARGE SCALE GENOMIC DNA]</scope>
</reference>
<dbReference type="CDD" id="cd07389">
    <property type="entry name" value="MPP_PhoD"/>
    <property type="match status" value="1"/>
</dbReference>
<dbReference type="PANTHER" id="PTHR46689">
    <property type="entry name" value="MEMBRANE PROTEIN, PUTATIVE-RELATED"/>
    <property type="match status" value="1"/>
</dbReference>
<dbReference type="Gene3D" id="3.60.21.70">
    <property type="entry name" value="PhoD-like phosphatase"/>
    <property type="match status" value="1"/>
</dbReference>
<evidence type="ECO:0000259" key="1">
    <source>
        <dbReference type="Pfam" id="PF19050"/>
    </source>
</evidence>
<keyword evidence="3" id="KW-1185">Reference proteome</keyword>
<feature type="domain" description="PhoD-like phosphatase" evidence="1">
    <location>
        <begin position="133"/>
        <end position="414"/>
    </location>
</feature>
<dbReference type="Proteomes" id="UP000191144">
    <property type="component" value="Chromosome H"/>
</dbReference>
<name>A0A1G4KD91_9SACH</name>
<feature type="domain" description="PhoD-like phosphatase" evidence="1">
    <location>
        <begin position="423"/>
        <end position="593"/>
    </location>
</feature>
<evidence type="ECO:0000313" key="2">
    <source>
        <dbReference type="EMBL" id="SCV02470.1"/>
    </source>
</evidence>
<protein>
    <submittedName>
        <fullName evidence="2">LAME_0H01244g1_1</fullName>
    </submittedName>
</protein>
<accession>A0A1G4KD91</accession>
<dbReference type="Pfam" id="PF19050">
    <property type="entry name" value="PhoD_2"/>
    <property type="match status" value="2"/>
</dbReference>
<evidence type="ECO:0000313" key="3">
    <source>
        <dbReference type="Proteomes" id="UP000191144"/>
    </source>
</evidence>
<organism evidence="2 3">
    <name type="scientific">Lachancea meyersii CBS 8951</name>
    <dbReference type="NCBI Taxonomy" id="1266667"/>
    <lineage>
        <taxon>Eukaryota</taxon>
        <taxon>Fungi</taxon>
        <taxon>Dikarya</taxon>
        <taxon>Ascomycota</taxon>
        <taxon>Saccharomycotina</taxon>
        <taxon>Saccharomycetes</taxon>
        <taxon>Saccharomycetales</taxon>
        <taxon>Saccharomycetaceae</taxon>
        <taxon>Lachancea</taxon>
    </lineage>
</organism>
<dbReference type="InterPro" id="IPR038607">
    <property type="entry name" value="PhoD-like_sf"/>
</dbReference>
<dbReference type="EMBL" id="LT598480">
    <property type="protein sequence ID" value="SCV02470.1"/>
    <property type="molecule type" value="Genomic_DNA"/>
</dbReference>
<dbReference type="InterPro" id="IPR043904">
    <property type="entry name" value="PhoD_2-like"/>
</dbReference>
<proteinExistence type="predicted"/>
<dbReference type="InterPro" id="IPR018946">
    <property type="entry name" value="PhoD-like_MPP"/>
</dbReference>
<sequence length="695" mass="78929">MLELHDDWDTQALYQDEVNNCNSCDEKSPIRDSGIICGPNLRLVGVNYAQNLYRASMLLVCRGVQCPEVSFIRGPSNSKQVGADTNNISRGQLTSTLFYVDNGIDFYRYTIEFPMESYEQLVKYTIDGEHKPHYRFFVPSKTSNFNVMSYSCNGFSLNVDTTKFQGSMWFDVLNKHAKTHYHVMLGGGDQIYSDGINIFCKGFKKWLAEKNAVKKYRAQLTSELRAELEQFYLNEYLEWYGYGYWKGATLQSKTTQKCFPIAMATIPSINIWDDHDIIDGFGSYSHSFQSTEVFSGVGKAAYKYYVLFQHHVSIEEKGPYLEDESWLLGHKDGDYIEEKSHSVLTRLGPTNALLGLDCRTERKLKQIISWDTYDLVFRRLEQEVAKGKIDHLMVMLGVPIAYPRMVWLESIFSSRALAPVKFLAKKGIIARGLVNSFNGDIELLDDLNDHWCARHHKKERNYLIAKLQDFGAKNGVRVTILSGDVHLSCVGRFRSKLHSHHLTSGKDEDVKKVLNEPEKDVRLMFNVISSAIVNTPPPNAMGALLQKRSGIHHFDHNTDEDMVPLFQTDVDGSNRTNFSFMNRRNWSDLIPIENVMESDYLRGLYQVSLGDYCYSGLVSGTGLQTMQGDTEHDGNKKQDVTYPVTSKGLIASIHAEKDTLNKDSATEAYAVVIPELQKKETTISHAGIKHVSPDV</sequence>
<dbReference type="PANTHER" id="PTHR46689:SF1">
    <property type="entry name" value="PHOD-LIKE PHOSPHATASE DOMAIN-CONTAINING PROTEIN"/>
    <property type="match status" value="1"/>
</dbReference>
<dbReference type="AlphaFoldDB" id="A0A1G4KD91"/>